<dbReference type="AlphaFoldDB" id="A0A7X3KD11"/>
<comment type="caution">
    <text evidence="1">The sequence shown here is derived from an EMBL/GenBank/DDBJ whole genome shotgun (WGS) entry which is preliminary data.</text>
</comment>
<dbReference type="RefSeq" id="WP_160332925.1">
    <property type="nucleotide sequence ID" value="NZ_WSRS01000044.1"/>
</dbReference>
<dbReference type="Proteomes" id="UP000461595">
    <property type="component" value="Unassembled WGS sequence"/>
</dbReference>
<proteinExistence type="predicted"/>
<gene>
    <name evidence="1" type="ORF">E5983_05705</name>
</gene>
<dbReference type="OrthoDB" id="9802055at2"/>
<protein>
    <submittedName>
        <fullName evidence="1">Uncharacterized protein</fullName>
    </submittedName>
</protein>
<reference evidence="1 2" key="1">
    <citation type="submission" date="2019-12" db="EMBL/GenBank/DDBJ databases">
        <title>Microbes associate with the intestines of laboratory mice.</title>
        <authorList>
            <person name="Navarre W."/>
            <person name="Wong E."/>
        </authorList>
    </citation>
    <scope>NUCLEOTIDE SEQUENCE [LARGE SCALE GENOMIC DNA]</scope>
    <source>
        <strain evidence="1 2">NM51_B2-22</strain>
    </source>
</reference>
<dbReference type="EMBL" id="WSRS01000044">
    <property type="protein sequence ID" value="MVX59138.1"/>
    <property type="molecule type" value="Genomic_DNA"/>
</dbReference>
<evidence type="ECO:0000313" key="1">
    <source>
        <dbReference type="EMBL" id="MVX59138.1"/>
    </source>
</evidence>
<organism evidence="1 2">
    <name type="scientific">Streptococcus danieliae</name>
    <dbReference type="NCBI Taxonomy" id="747656"/>
    <lineage>
        <taxon>Bacteria</taxon>
        <taxon>Bacillati</taxon>
        <taxon>Bacillota</taxon>
        <taxon>Bacilli</taxon>
        <taxon>Lactobacillales</taxon>
        <taxon>Streptococcaceae</taxon>
        <taxon>Streptococcus</taxon>
    </lineage>
</organism>
<accession>A0A7X3KD11</accession>
<evidence type="ECO:0000313" key="2">
    <source>
        <dbReference type="Proteomes" id="UP000461595"/>
    </source>
</evidence>
<name>A0A7X3KD11_9STRE</name>
<sequence length="320" mass="36858">MMFKDCKIIFINEEGIEDRDVCRDLNNRTIEIFKEIESSLVYRGIRSNQYKSFFSKDLFIVGEKAWIFDNSPKVEKMILTGRYEKNMEGMIKKTKETLIEALKNREFCLNCGDIGEAIQSHIESKSISEERIYLLMKAIIHKIQDKDYHSKSPFLSTSSSIAIAKEYAGLVSEKDKVVNDVESSDNKENISINLREEKGSVVLIICPGSIYSCYIDMSEVVEFAKLIGIKGFRDRDNEKLFVRGVLPHNILGYYCDEKEIVINPGFKKLLDIYPGKRQVVEILKSAGLPINQEHFGDGLRRLDYKNYYIDYGNGAIEIKY</sequence>